<name>A0A811SIQ6_9POAL</name>
<dbReference type="EMBL" id="CAJGYO010000379">
    <property type="protein sequence ID" value="CAD6342056.1"/>
    <property type="molecule type" value="Genomic_DNA"/>
</dbReference>
<proteinExistence type="predicted"/>
<feature type="region of interest" description="Disordered" evidence="1">
    <location>
        <begin position="90"/>
        <end position="150"/>
    </location>
</feature>
<gene>
    <name evidence="2" type="ORF">NCGR_LOCUS66154</name>
</gene>
<evidence type="ECO:0000313" key="3">
    <source>
        <dbReference type="Proteomes" id="UP000604825"/>
    </source>
</evidence>
<accession>A0A811SIQ6</accession>
<sequence>MSSPSSSSALEPAPPLLQNHVMITLLVCDIGAEGSVEVLSTAKDNWVPQCREPEEVKVSTERLEVRIGGRREENVSLDDGRSLQAAWIRQDMEHQEEEDDANSNDSATWEEQSFEVVEAKSNRRKSKDTIPWSEIEDYSAGGISVDSGKY</sequence>
<keyword evidence="3" id="KW-1185">Reference proteome</keyword>
<comment type="caution">
    <text evidence="2">The sequence shown here is derived from an EMBL/GenBank/DDBJ whole genome shotgun (WGS) entry which is preliminary data.</text>
</comment>
<evidence type="ECO:0000313" key="2">
    <source>
        <dbReference type="EMBL" id="CAD6342056.1"/>
    </source>
</evidence>
<dbReference type="OrthoDB" id="5600252at2759"/>
<dbReference type="Proteomes" id="UP000604825">
    <property type="component" value="Unassembled WGS sequence"/>
</dbReference>
<evidence type="ECO:0000256" key="1">
    <source>
        <dbReference type="SAM" id="MobiDB-lite"/>
    </source>
</evidence>
<protein>
    <submittedName>
        <fullName evidence="2">Uncharacterized protein</fullName>
    </submittedName>
</protein>
<reference evidence="2" key="1">
    <citation type="submission" date="2020-10" db="EMBL/GenBank/DDBJ databases">
        <authorList>
            <person name="Han B."/>
            <person name="Lu T."/>
            <person name="Zhao Q."/>
            <person name="Huang X."/>
            <person name="Zhao Y."/>
        </authorList>
    </citation>
    <scope>NUCLEOTIDE SEQUENCE</scope>
</reference>
<dbReference type="AlphaFoldDB" id="A0A811SIQ6"/>
<organism evidence="2 3">
    <name type="scientific">Miscanthus lutarioriparius</name>
    <dbReference type="NCBI Taxonomy" id="422564"/>
    <lineage>
        <taxon>Eukaryota</taxon>
        <taxon>Viridiplantae</taxon>
        <taxon>Streptophyta</taxon>
        <taxon>Embryophyta</taxon>
        <taxon>Tracheophyta</taxon>
        <taxon>Spermatophyta</taxon>
        <taxon>Magnoliopsida</taxon>
        <taxon>Liliopsida</taxon>
        <taxon>Poales</taxon>
        <taxon>Poaceae</taxon>
        <taxon>PACMAD clade</taxon>
        <taxon>Panicoideae</taxon>
        <taxon>Andropogonodae</taxon>
        <taxon>Andropogoneae</taxon>
        <taxon>Saccharinae</taxon>
        <taxon>Miscanthus</taxon>
    </lineage>
</organism>